<dbReference type="RefSeq" id="WP_026285930.1">
    <property type="nucleotide sequence ID" value="NZ_LR134384.1"/>
</dbReference>
<accession>A0A3S5EPB0</accession>
<evidence type="ECO:0008006" key="5">
    <source>
        <dbReference type="Google" id="ProtNLM"/>
    </source>
</evidence>
<evidence type="ECO:0000256" key="2">
    <source>
        <dbReference type="SAM" id="SignalP"/>
    </source>
</evidence>
<dbReference type="Gene3D" id="3.10.450.410">
    <property type="match status" value="2"/>
</dbReference>
<dbReference type="AlphaFoldDB" id="A0A3S5EPB0"/>
<protein>
    <recommendedName>
        <fullName evidence="5">DUF4348 domain-containing protein</fullName>
    </recommendedName>
</protein>
<organism evidence="3 4">
    <name type="scientific">Segatella oris</name>
    <dbReference type="NCBI Taxonomy" id="28135"/>
    <lineage>
        <taxon>Bacteria</taxon>
        <taxon>Pseudomonadati</taxon>
        <taxon>Bacteroidota</taxon>
        <taxon>Bacteroidia</taxon>
        <taxon>Bacteroidales</taxon>
        <taxon>Prevotellaceae</taxon>
        <taxon>Segatella</taxon>
    </lineage>
</organism>
<sequence>MRKFTVAFSFIFILVTAFVSTTGCTGKKPTSTDSVEVDSTQADSTSADTLEALMTEQPLPKAADELFDDFFFNFAANRKLQRKRIHFPLPVYRDGKVVETIKKGEWKIDNFFMRQDFYTLIFDNAKQMQVVKDTTVSHVVVEKINLNAKTVKQYLFNRINGEWLLTSIDFKHMYKNTNASFLKFYNRFAADSAFQMQSVHDPLAFVGPDPDNDFSNTSGTLLPEQWPSFAPELPRELIYNIIYGQKYTESNQKIFVIRGIANGLETELTFKRHGGKWMLTKLSM</sequence>
<dbReference type="PROSITE" id="PS51257">
    <property type="entry name" value="PROKAR_LIPOPROTEIN"/>
    <property type="match status" value="1"/>
</dbReference>
<feature type="signal peptide" evidence="2">
    <location>
        <begin position="1"/>
        <end position="19"/>
    </location>
</feature>
<reference evidence="3 4" key="1">
    <citation type="submission" date="2018-12" db="EMBL/GenBank/DDBJ databases">
        <authorList>
            <consortium name="Pathogen Informatics"/>
        </authorList>
    </citation>
    <scope>NUCLEOTIDE SEQUENCE [LARGE SCALE GENOMIC DNA]</scope>
    <source>
        <strain evidence="3 4">NCTC13071</strain>
    </source>
</reference>
<dbReference type="KEGG" id="poc:NCTC13071_01535"/>
<keyword evidence="2" id="KW-0732">Signal</keyword>
<evidence type="ECO:0000313" key="3">
    <source>
        <dbReference type="EMBL" id="VEH15531.1"/>
    </source>
</evidence>
<feature type="chain" id="PRO_5018708623" description="DUF4348 domain-containing protein" evidence="2">
    <location>
        <begin position="20"/>
        <end position="284"/>
    </location>
</feature>
<name>A0A3S5EPB0_9BACT</name>
<evidence type="ECO:0000256" key="1">
    <source>
        <dbReference type="SAM" id="MobiDB-lite"/>
    </source>
</evidence>
<dbReference type="EMBL" id="LR134384">
    <property type="protein sequence ID" value="VEH15531.1"/>
    <property type="molecule type" value="Genomic_DNA"/>
</dbReference>
<dbReference type="Pfam" id="PF14254">
    <property type="entry name" value="DUF4348"/>
    <property type="match status" value="1"/>
</dbReference>
<proteinExistence type="predicted"/>
<gene>
    <name evidence="3" type="ORF">NCTC13071_01535</name>
</gene>
<feature type="region of interest" description="Disordered" evidence="1">
    <location>
        <begin position="23"/>
        <end position="42"/>
    </location>
</feature>
<dbReference type="GeneID" id="85012354"/>
<evidence type="ECO:0000313" key="4">
    <source>
        <dbReference type="Proteomes" id="UP000274578"/>
    </source>
</evidence>
<dbReference type="InterPro" id="IPR025590">
    <property type="entry name" value="DUF4348"/>
</dbReference>
<dbReference type="Proteomes" id="UP000274578">
    <property type="component" value="Chromosome 1"/>
</dbReference>